<dbReference type="EMBL" id="JAKKPZ010000012">
    <property type="protein sequence ID" value="KAI1714838.1"/>
    <property type="molecule type" value="Genomic_DNA"/>
</dbReference>
<protein>
    <submittedName>
        <fullName evidence="2">Uncharacterized protein</fullName>
    </submittedName>
</protein>
<comment type="caution">
    <text evidence="2">The sequence shown here is derived from an EMBL/GenBank/DDBJ whole genome shotgun (WGS) entry which is preliminary data.</text>
</comment>
<evidence type="ECO:0000256" key="1">
    <source>
        <dbReference type="SAM" id="MobiDB-lite"/>
    </source>
</evidence>
<evidence type="ECO:0000313" key="2">
    <source>
        <dbReference type="EMBL" id="KAI1714838.1"/>
    </source>
</evidence>
<dbReference type="Proteomes" id="UP001201812">
    <property type="component" value="Unassembled WGS sequence"/>
</dbReference>
<feature type="region of interest" description="Disordered" evidence="1">
    <location>
        <begin position="1"/>
        <end position="32"/>
    </location>
</feature>
<sequence>MDRKPIGCLEKSRKKKITEIHEEPEDPDESKTITRVKINAKVCARGFAGGTKAKSINHPRRQRRDELRKRMIRRFHHLLNLSLLRIQNMSVLNYNTGYGWGLW</sequence>
<organism evidence="2 3">
    <name type="scientific">Ditylenchus destructor</name>
    <dbReference type="NCBI Taxonomy" id="166010"/>
    <lineage>
        <taxon>Eukaryota</taxon>
        <taxon>Metazoa</taxon>
        <taxon>Ecdysozoa</taxon>
        <taxon>Nematoda</taxon>
        <taxon>Chromadorea</taxon>
        <taxon>Rhabditida</taxon>
        <taxon>Tylenchina</taxon>
        <taxon>Tylenchomorpha</taxon>
        <taxon>Sphaerularioidea</taxon>
        <taxon>Anguinidae</taxon>
        <taxon>Anguininae</taxon>
        <taxon>Ditylenchus</taxon>
    </lineage>
</organism>
<keyword evidence="3" id="KW-1185">Reference proteome</keyword>
<accession>A0AAD4N2X0</accession>
<reference evidence="2" key="1">
    <citation type="submission" date="2022-01" db="EMBL/GenBank/DDBJ databases">
        <title>Genome Sequence Resource for Two Populations of Ditylenchus destructor, the Migratory Endoparasitic Phytonematode.</title>
        <authorList>
            <person name="Zhang H."/>
            <person name="Lin R."/>
            <person name="Xie B."/>
        </authorList>
    </citation>
    <scope>NUCLEOTIDE SEQUENCE</scope>
    <source>
        <strain evidence="2">BazhouSP</strain>
    </source>
</reference>
<proteinExistence type="predicted"/>
<gene>
    <name evidence="2" type="ORF">DdX_08106</name>
</gene>
<dbReference type="AlphaFoldDB" id="A0AAD4N2X0"/>
<evidence type="ECO:0000313" key="3">
    <source>
        <dbReference type="Proteomes" id="UP001201812"/>
    </source>
</evidence>
<name>A0AAD4N2X0_9BILA</name>